<gene>
    <name evidence="2" type="ORF">EHUX00137_LOCUS37156</name>
</gene>
<dbReference type="Pfam" id="PF05721">
    <property type="entry name" value="PhyH"/>
    <property type="match status" value="1"/>
</dbReference>
<dbReference type="SUPFAM" id="SSF53850">
    <property type="entry name" value="Periplasmic binding protein-like II"/>
    <property type="match status" value="1"/>
</dbReference>
<dbReference type="InterPro" id="IPR008775">
    <property type="entry name" value="Phytyl_CoA_dOase-like"/>
</dbReference>
<dbReference type="SUPFAM" id="SSF51197">
    <property type="entry name" value="Clavaminate synthase-like"/>
    <property type="match status" value="1"/>
</dbReference>
<accession>A0A7S3TEV6</accession>
<feature type="compositionally biased region" description="Basic and acidic residues" evidence="1">
    <location>
        <begin position="200"/>
        <end position="216"/>
    </location>
</feature>
<evidence type="ECO:0008006" key="3">
    <source>
        <dbReference type="Google" id="ProtNLM"/>
    </source>
</evidence>
<feature type="region of interest" description="Disordered" evidence="1">
    <location>
        <begin position="19"/>
        <end position="43"/>
    </location>
</feature>
<protein>
    <recommendedName>
        <fullName evidence="3">Solute-binding protein family 3/N-terminal domain-containing protein</fullName>
    </recommendedName>
</protein>
<dbReference type="Gene3D" id="2.60.120.620">
    <property type="entry name" value="q2cbj1_9rhob like domain"/>
    <property type="match status" value="1"/>
</dbReference>
<reference evidence="2" key="1">
    <citation type="submission" date="2021-01" db="EMBL/GenBank/DDBJ databases">
        <authorList>
            <person name="Corre E."/>
            <person name="Pelletier E."/>
            <person name="Niang G."/>
            <person name="Scheremetjew M."/>
            <person name="Finn R."/>
            <person name="Kale V."/>
            <person name="Holt S."/>
            <person name="Cochrane G."/>
            <person name="Meng A."/>
            <person name="Brown T."/>
            <person name="Cohen L."/>
        </authorList>
    </citation>
    <scope>NUCLEOTIDE SEQUENCE</scope>
    <source>
        <strain evidence="2">379</strain>
    </source>
</reference>
<evidence type="ECO:0000256" key="1">
    <source>
        <dbReference type="SAM" id="MobiDB-lite"/>
    </source>
</evidence>
<dbReference type="Gene3D" id="3.40.190.10">
    <property type="entry name" value="Periplasmic binding protein-like II"/>
    <property type="match status" value="2"/>
</dbReference>
<organism evidence="2">
    <name type="scientific">Emiliania huxleyi</name>
    <name type="common">Coccolithophore</name>
    <name type="synonym">Pontosphaera huxleyi</name>
    <dbReference type="NCBI Taxonomy" id="2903"/>
    <lineage>
        <taxon>Eukaryota</taxon>
        <taxon>Haptista</taxon>
        <taxon>Haptophyta</taxon>
        <taxon>Prymnesiophyceae</taxon>
        <taxon>Isochrysidales</taxon>
        <taxon>Noelaerhabdaceae</taxon>
        <taxon>Emiliania</taxon>
    </lineage>
</organism>
<feature type="region of interest" description="Disordered" evidence="1">
    <location>
        <begin position="200"/>
        <end position="221"/>
    </location>
</feature>
<proteinExistence type="predicted"/>
<dbReference type="EMBL" id="HBIR01047542">
    <property type="protein sequence ID" value="CAE0582095.1"/>
    <property type="molecule type" value="Transcribed_RNA"/>
</dbReference>
<dbReference type="AlphaFoldDB" id="A0A7S3TEV6"/>
<name>A0A7S3TEV6_EMIHU</name>
<evidence type="ECO:0000313" key="2">
    <source>
        <dbReference type="EMBL" id="CAE0582095.1"/>
    </source>
</evidence>
<sequence length="647" mass="69970">MLTSEEKLQRGFRAEDDILVPLPVDSSSDEDEAAADGRHADEDLPSSASVLVEAFLEDVVQRSAAACVGASASLFDLDFWQNEAAQLGLHVMRPDRGSAGALPPSAPLRRSLDRRGYLQSPTLFPGDADEATLSALRRMLARLKQLGFAPGFLYVFDEAWLVIERCMRLLGDVLVPEAGTGRGVQQLVLEPSVFAHALEKPASAEDTDEERRREAASQDASEIARHSYLGGNFGLPHRDHSSSDCFDAASGEPVLLSLWCPLTRVTADNGCMFVLPKDRDPLLHQPRHPHHLRPFDASSGTLRFGLGGAVALAPCDAGCALAWHGSLVHWGGCCSAHAEEGPRASLTAGLRLRTSRATQLQAEQSEGELTVEQLPPPLEARLRMVASSLLVYKWWFPLRGAVPARFVPAAASCLSTLEEGVLRVAVEAAHVPDPLDPRRWMLRYTEALGSRLGLRVRWVEVPFDGSWALAGEEGAVDLVATNVAPSPQRRAEAVGAAFSDPFMYERRALRVREADAGRYATICDFGGERVGAVRGMNAEIDLRRRVQTHAPAVSVVATDTFPELYELFHRGGLAAVAQAEYYAIDGSVIPSSPPGIVLVDHHDLVPGQREECAFVVRGASRGLLEAVNEFIATTAFPVAGELGKRDG</sequence>